<accession>Q09DY7</accession>
<reference evidence="2 4" key="2">
    <citation type="journal article" date="2011" name="Mol. Biol. Evol.">
        <title>Comparative genomic analysis of fruiting body formation in Myxococcales.</title>
        <authorList>
            <person name="Huntley S."/>
            <person name="Hamann N."/>
            <person name="Wegener-Feldbrugge S."/>
            <person name="Treuner-Lange A."/>
            <person name="Kube M."/>
            <person name="Reinhardt R."/>
            <person name="Klages S."/>
            <person name="Muller R."/>
            <person name="Ronning C.M."/>
            <person name="Nierman W.C."/>
            <person name="Sogaard-Andersen L."/>
        </authorList>
    </citation>
    <scope>NUCLEOTIDE SEQUENCE [LARGE SCALE GENOMIC DNA]</scope>
    <source>
        <strain evidence="2 4">DW4/3-1</strain>
    </source>
</reference>
<gene>
    <name evidence="2" type="ordered locus">STAUR_7418</name>
    <name evidence="3" type="ORF">STIAU_5538</name>
</gene>
<evidence type="ECO:0000313" key="2">
    <source>
        <dbReference type="EMBL" id="ADO75174.1"/>
    </source>
</evidence>
<protein>
    <submittedName>
        <fullName evidence="3">Uncharacterized protein</fullName>
    </submittedName>
</protein>
<sequence>MGCASISRVPLVKDIGQGKAIVHIPRTVDLQLVELEEAEFQQAERRLAREGGRQVMIDPVKANSRKPQGLSCASRPKRAASTSTLSA</sequence>
<name>Q09DY7_STIAD</name>
<feature type="region of interest" description="Disordered" evidence="1">
    <location>
        <begin position="60"/>
        <end position="87"/>
    </location>
</feature>
<reference evidence="3 5" key="1">
    <citation type="submission" date="2006-04" db="EMBL/GenBank/DDBJ databases">
        <authorList>
            <person name="Nierman W.C."/>
        </authorList>
    </citation>
    <scope>NUCLEOTIDE SEQUENCE [LARGE SCALE GENOMIC DNA]</scope>
    <source>
        <strain evidence="3 5">DW4/3-1</strain>
    </source>
</reference>
<dbReference type="EMBL" id="AAMD01000002">
    <property type="protein sequence ID" value="EAU69867.1"/>
    <property type="molecule type" value="Genomic_DNA"/>
</dbReference>
<evidence type="ECO:0000256" key="1">
    <source>
        <dbReference type="SAM" id="MobiDB-lite"/>
    </source>
</evidence>
<dbReference type="HOGENOM" id="CLU_2481823_0_0_7"/>
<dbReference type="AlphaFoldDB" id="Q09DY7"/>
<evidence type="ECO:0000313" key="4">
    <source>
        <dbReference type="Proteomes" id="UP000001351"/>
    </source>
</evidence>
<dbReference type="Proteomes" id="UP000032702">
    <property type="component" value="Unassembled WGS sequence"/>
</dbReference>
<evidence type="ECO:0000313" key="3">
    <source>
        <dbReference type="EMBL" id="EAU69867.1"/>
    </source>
</evidence>
<organism evidence="3 5">
    <name type="scientific">Stigmatella aurantiaca (strain DW4/3-1)</name>
    <dbReference type="NCBI Taxonomy" id="378806"/>
    <lineage>
        <taxon>Bacteria</taxon>
        <taxon>Pseudomonadati</taxon>
        <taxon>Myxococcota</taxon>
        <taxon>Myxococcia</taxon>
        <taxon>Myxococcales</taxon>
        <taxon>Cystobacterineae</taxon>
        <taxon>Archangiaceae</taxon>
        <taxon>Stigmatella</taxon>
    </lineage>
</organism>
<evidence type="ECO:0000313" key="5">
    <source>
        <dbReference type="Proteomes" id="UP000032702"/>
    </source>
</evidence>
<proteinExistence type="predicted"/>
<dbReference type="EMBL" id="CP002271">
    <property type="protein sequence ID" value="ADO75174.1"/>
    <property type="molecule type" value="Genomic_DNA"/>
</dbReference>
<keyword evidence="4" id="KW-1185">Reference proteome</keyword>
<dbReference type="Proteomes" id="UP000001351">
    <property type="component" value="Chromosome"/>
</dbReference>
<dbReference type="KEGG" id="sur:STAUR_7418"/>